<dbReference type="EMBL" id="FOZP01000004">
    <property type="protein sequence ID" value="SFS52149.1"/>
    <property type="molecule type" value="Genomic_DNA"/>
</dbReference>
<protein>
    <recommendedName>
        <fullName evidence="4">Outer membrane protein beta-barrel domain-containing protein</fullName>
    </recommendedName>
</protein>
<accession>A0A1I6QI54</accession>
<keyword evidence="1" id="KW-0732">Signal</keyword>
<dbReference type="Proteomes" id="UP000199312">
    <property type="component" value="Unassembled WGS sequence"/>
</dbReference>
<evidence type="ECO:0000313" key="3">
    <source>
        <dbReference type="Proteomes" id="UP000199312"/>
    </source>
</evidence>
<feature type="chain" id="PRO_5011510802" description="Outer membrane protein beta-barrel domain-containing protein" evidence="1">
    <location>
        <begin position="20"/>
        <end position="342"/>
    </location>
</feature>
<evidence type="ECO:0000313" key="2">
    <source>
        <dbReference type="EMBL" id="SFS52149.1"/>
    </source>
</evidence>
<dbReference type="AlphaFoldDB" id="A0A1I6QI54"/>
<dbReference type="OrthoDB" id="9775382at2"/>
<evidence type="ECO:0000256" key="1">
    <source>
        <dbReference type="SAM" id="SignalP"/>
    </source>
</evidence>
<feature type="signal peptide" evidence="1">
    <location>
        <begin position="1"/>
        <end position="19"/>
    </location>
</feature>
<dbReference type="Pfam" id="PF20230">
    <property type="entry name" value="DUF6588"/>
    <property type="match status" value="1"/>
</dbReference>
<reference evidence="3" key="1">
    <citation type="submission" date="2016-10" db="EMBL/GenBank/DDBJ databases">
        <authorList>
            <person name="Varghese N."/>
            <person name="Submissions S."/>
        </authorList>
    </citation>
    <scope>NUCLEOTIDE SEQUENCE [LARGE SCALE GENOMIC DNA]</scope>
    <source>
        <strain evidence="3">DSM 24450</strain>
    </source>
</reference>
<gene>
    <name evidence="2" type="ORF">SAMN04488006_1801</name>
</gene>
<proteinExistence type="predicted"/>
<dbReference type="InterPro" id="IPR046495">
    <property type="entry name" value="DUF6588"/>
</dbReference>
<dbReference type="RefSeq" id="WP_090225090.1">
    <property type="nucleotide sequence ID" value="NZ_FOZP01000004.1"/>
</dbReference>
<name>A0A1I6QI54_9FLAO</name>
<dbReference type="STRING" id="593133.SAMN04488006_1801"/>
<organism evidence="2 3">
    <name type="scientific">Lutibacter maritimus</name>
    <dbReference type="NCBI Taxonomy" id="593133"/>
    <lineage>
        <taxon>Bacteria</taxon>
        <taxon>Pseudomonadati</taxon>
        <taxon>Bacteroidota</taxon>
        <taxon>Flavobacteriia</taxon>
        <taxon>Flavobacteriales</taxon>
        <taxon>Flavobacteriaceae</taxon>
        <taxon>Lutibacter</taxon>
    </lineage>
</organism>
<keyword evidence="3" id="KW-1185">Reference proteome</keyword>
<evidence type="ECO:0008006" key="4">
    <source>
        <dbReference type="Google" id="ProtNLM"/>
    </source>
</evidence>
<sequence>MKKLALLFIIILLNFSVKAQDGMEAILLSGINDANKLTEAYINPAMKGLIHSMNGGWYHTAKAHKTFGFDVSIGLNASLIPSSEEIFNFSDLGLSSNTTSTSLTGATVAGPNSLEAPINVSTTINGQNVTANYTMPGGIKDDLPLNAMPAPSVQITLGLPQKIDIMLRGVPNVGSDDVKGNLLGVGVKKEITSLFGPVDKLPLHVALLGTYTTMDVTYNLQNDSSIQGTNQEATFNLNAYSVQAIASINFPVVNFYGGIGYSGGNSKFKMKGTYNLEYNTGYPAPNDTVEVEFTDPVNLSFESKGLKTTLGTRISLGFFKLFVDYTIQEYNTITTGIAFSFR</sequence>